<reference evidence="2 3" key="1">
    <citation type="submission" date="2017-06" db="EMBL/GenBank/DDBJ databases">
        <title>Azoarcus.</title>
        <authorList>
            <person name="Woo J.-H."/>
            <person name="Kim H.-S."/>
        </authorList>
    </citation>
    <scope>NUCLEOTIDE SEQUENCE [LARGE SCALE GENOMIC DNA]</scope>
    <source>
        <strain evidence="2 3">TSPY31</strain>
    </source>
</reference>
<evidence type="ECO:0000259" key="1">
    <source>
        <dbReference type="Pfam" id="PF13480"/>
    </source>
</evidence>
<dbReference type="EMBL" id="CP022187">
    <property type="protein sequence ID" value="AWI75207.1"/>
    <property type="molecule type" value="Genomic_DNA"/>
</dbReference>
<feature type="domain" description="BioF2-like acetyltransferase" evidence="1">
    <location>
        <begin position="156"/>
        <end position="278"/>
    </location>
</feature>
<dbReference type="InterPro" id="IPR038740">
    <property type="entry name" value="BioF2-like_GNAT_dom"/>
</dbReference>
<keyword evidence="3" id="KW-1185">Reference proteome</keyword>
<dbReference type="Gene3D" id="3.40.630.30">
    <property type="match status" value="1"/>
</dbReference>
<sequence>MIAAAYSAKDRKRWDTFVRNSRNGTLLFDRAYMEYHAERFVDASLIIDEADATLALLPASRHGNTIRSHGGLTYGGFITDGRMRVEKMLRTFDAALAFYASAGITRLEYKAIPHIYHRAPAEEDAYALFRRGAQLLKREPSAALHLIDTGLPGKKRNGAARAAQLGLRFEQVSTADVLMTLINMNLQLRHGVSAVHSAAEMNRLRAAFPRSIEIFHVSDGDGHLVGGAIVYVAGTVAHTQYLVASEAGRASRAMDFLIHALATRYRERCHWLEFGISTEAGGQVLNEGLMSQKEEFGARCVCYDTYLIDL</sequence>
<dbReference type="InterPro" id="IPR016181">
    <property type="entry name" value="Acyl_CoA_acyltransferase"/>
</dbReference>
<name>A0A2U8GNJ0_9RHOO</name>
<dbReference type="AlphaFoldDB" id="A0A2U8GNJ0"/>
<dbReference type="Proteomes" id="UP000244930">
    <property type="component" value="Chromosome"/>
</dbReference>
<keyword evidence="2" id="KW-0808">Transferase</keyword>
<dbReference type="KEGG" id="acom:CEW83_08250"/>
<proteinExistence type="predicted"/>
<gene>
    <name evidence="2" type="ORF">CEW83_08250</name>
</gene>
<dbReference type="RefSeq" id="WP_108948915.1">
    <property type="nucleotide sequence ID" value="NZ_CP022187.1"/>
</dbReference>
<organism evidence="2 3">
    <name type="scientific">Parazoarcus communis</name>
    <dbReference type="NCBI Taxonomy" id="41977"/>
    <lineage>
        <taxon>Bacteria</taxon>
        <taxon>Pseudomonadati</taxon>
        <taxon>Pseudomonadota</taxon>
        <taxon>Betaproteobacteria</taxon>
        <taxon>Rhodocyclales</taxon>
        <taxon>Zoogloeaceae</taxon>
        <taxon>Parazoarcus</taxon>
    </lineage>
</organism>
<dbReference type="Pfam" id="PF13480">
    <property type="entry name" value="Acetyltransf_6"/>
    <property type="match status" value="1"/>
</dbReference>
<dbReference type="GO" id="GO:0016740">
    <property type="term" value="F:transferase activity"/>
    <property type="evidence" value="ECO:0007669"/>
    <property type="project" value="UniProtKB-KW"/>
</dbReference>
<accession>A0A2U8GNJ0</accession>
<evidence type="ECO:0000313" key="3">
    <source>
        <dbReference type="Proteomes" id="UP000244930"/>
    </source>
</evidence>
<protein>
    <submittedName>
        <fullName evidence="2">GNAT family N-acetyltransferase</fullName>
    </submittedName>
</protein>
<dbReference type="SUPFAM" id="SSF55729">
    <property type="entry name" value="Acyl-CoA N-acyltransferases (Nat)"/>
    <property type="match status" value="1"/>
</dbReference>
<evidence type="ECO:0000313" key="2">
    <source>
        <dbReference type="EMBL" id="AWI75207.1"/>
    </source>
</evidence>